<evidence type="ECO:0000256" key="2">
    <source>
        <dbReference type="SAM" id="SignalP"/>
    </source>
</evidence>
<keyword evidence="2" id="KW-0732">Signal</keyword>
<protein>
    <submittedName>
        <fullName evidence="4">Candidate secreted effector</fullName>
    </submittedName>
</protein>
<feature type="compositionally biased region" description="Low complexity" evidence="1">
    <location>
        <begin position="228"/>
        <end position="244"/>
    </location>
</feature>
<feature type="compositionally biased region" description="Polar residues" evidence="1">
    <location>
        <begin position="194"/>
        <end position="204"/>
    </location>
</feature>
<dbReference type="WBParaSite" id="Minc3s00032g01958">
    <property type="protein sequence ID" value="Minc3s00032g01958"/>
    <property type="gene ID" value="Minc3s00032g01958"/>
</dbReference>
<feature type="compositionally biased region" description="Basic and acidic residues" evidence="1">
    <location>
        <begin position="319"/>
        <end position="335"/>
    </location>
</feature>
<feature type="chain" id="PRO_5036929188" evidence="2">
    <location>
        <begin position="27"/>
        <end position="412"/>
    </location>
</feature>
<feature type="compositionally biased region" description="Low complexity" evidence="1">
    <location>
        <begin position="290"/>
        <end position="300"/>
    </location>
</feature>
<feature type="signal peptide" evidence="2">
    <location>
        <begin position="1"/>
        <end position="26"/>
    </location>
</feature>
<evidence type="ECO:0000256" key="1">
    <source>
        <dbReference type="SAM" id="MobiDB-lite"/>
    </source>
</evidence>
<feature type="region of interest" description="Disordered" evidence="1">
    <location>
        <begin position="154"/>
        <end position="412"/>
    </location>
</feature>
<dbReference type="AlphaFoldDB" id="A0A914KKV8"/>
<accession>A0A914KKV8</accession>
<name>A0A914KKV8_MELIC</name>
<feature type="compositionally biased region" description="Basic residues" evidence="1">
    <location>
        <begin position="396"/>
        <end position="405"/>
    </location>
</feature>
<proteinExistence type="predicted"/>
<feature type="compositionally biased region" description="Pro residues" evidence="1">
    <location>
        <begin position="62"/>
        <end position="78"/>
    </location>
</feature>
<evidence type="ECO:0000313" key="3">
    <source>
        <dbReference type="Proteomes" id="UP000887563"/>
    </source>
</evidence>
<reference evidence="4" key="1">
    <citation type="submission" date="2022-11" db="UniProtKB">
        <authorList>
            <consortium name="WormBaseParasite"/>
        </authorList>
    </citation>
    <scope>IDENTIFICATION</scope>
</reference>
<feature type="region of interest" description="Disordered" evidence="1">
    <location>
        <begin position="50"/>
        <end position="78"/>
    </location>
</feature>
<feature type="compositionally biased region" description="Polar residues" evidence="1">
    <location>
        <begin position="245"/>
        <end position="266"/>
    </location>
</feature>
<organism evidence="3 4">
    <name type="scientific">Meloidogyne incognita</name>
    <name type="common">Southern root-knot nematode worm</name>
    <name type="synonym">Oxyuris incognita</name>
    <dbReference type="NCBI Taxonomy" id="6306"/>
    <lineage>
        <taxon>Eukaryota</taxon>
        <taxon>Metazoa</taxon>
        <taxon>Ecdysozoa</taxon>
        <taxon>Nematoda</taxon>
        <taxon>Chromadorea</taxon>
        <taxon>Rhabditida</taxon>
        <taxon>Tylenchina</taxon>
        <taxon>Tylenchomorpha</taxon>
        <taxon>Tylenchoidea</taxon>
        <taxon>Meloidogynidae</taxon>
        <taxon>Meloidogyninae</taxon>
        <taxon>Meloidogyne</taxon>
        <taxon>Meloidogyne incognita group</taxon>
    </lineage>
</organism>
<dbReference type="Proteomes" id="UP000887563">
    <property type="component" value="Unplaced"/>
</dbReference>
<keyword evidence="3" id="KW-1185">Reference proteome</keyword>
<feature type="compositionally biased region" description="Pro residues" evidence="1">
    <location>
        <begin position="206"/>
        <end position="215"/>
    </location>
</feature>
<feature type="compositionally biased region" description="Polar residues" evidence="1">
    <location>
        <begin position="336"/>
        <end position="362"/>
    </location>
</feature>
<evidence type="ECO:0000313" key="4">
    <source>
        <dbReference type="WBParaSite" id="Minc3s00032g01958"/>
    </source>
</evidence>
<sequence length="412" mass="45748">MLKILPLPRPLIFLVLILFLSDSTLACIGSAGFPGSSLFPQQYPADDAAGSYVAPPSEYKTAPPPTPPPPPPKSYYPVAPPPPSHYNYAPPTFTLQTLPPFTLPKLETLPPPPPLPQLFSYYPVAPPPPPPSYVLPQFQLQTLPPLPPLQPFTLPPMPTFAPPESYYPVRPPKYSTGPDQFSSLSSRREIPPVQTFTFGGSDSSHLPPPPPPPPSTNFERPMPQQIGQPNNVPQPSQQNFNQQNLHQSNIQSQGLPQTANIRNNMPQHPMPPAYNPAFKVNQAESEEENQQQPAEPRNPNSAREQPPFETSNGFNDQNRQNEKQQKEKMKQERGRNVNNNVASSSGYSDDNLINTAVDNRQQQAEKPKVFGLSQQEVPHLEMEGGSDMSPIEMRNHLRSQLKSRKGRNDDTK</sequence>